<dbReference type="KEGG" id="vfl:AL536_02695"/>
<proteinExistence type="predicted"/>
<dbReference type="GeneID" id="29383706"/>
<evidence type="ECO:0000313" key="5">
    <source>
        <dbReference type="Proteomes" id="UP000057088"/>
    </source>
</evidence>
<organism evidence="4 6">
    <name type="scientific">Vibrio fluvialis</name>
    <dbReference type="NCBI Taxonomy" id="676"/>
    <lineage>
        <taxon>Bacteria</taxon>
        <taxon>Pseudomonadati</taxon>
        <taxon>Pseudomonadota</taxon>
        <taxon>Gammaproteobacteria</taxon>
        <taxon>Vibrionales</taxon>
        <taxon>Vibrionaceae</taxon>
        <taxon>Vibrio</taxon>
    </lineage>
</organism>
<sequence>MDEYLKIGATIIAALGGSGAIILGLANYLGKIWANRLMVKEKAEHDRELEKLRTGLHQESQQNLAKLNSEIEVYKQTQLREHNDKLLIYRATIDLVATMLAKVEMIVLRNKQQLTAQEREQFEAERLKIYGYLAMIAPQEVMDANDVFIDQLLAVVFDGKYVSWEVIRSKALNLTNAMRKDIGIDKSEVSYNGER</sequence>
<dbReference type="Proteomes" id="UP000254626">
    <property type="component" value="Unassembled WGS sequence"/>
</dbReference>
<protein>
    <submittedName>
        <fullName evidence="4">Uncharacterized protein</fullName>
    </submittedName>
</protein>
<evidence type="ECO:0000256" key="1">
    <source>
        <dbReference type="SAM" id="Coils"/>
    </source>
</evidence>
<dbReference type="EMBL" id="UHIP01000002">
    <property type="protein sequence ID" value="SUQ27249.1"/>
    <property type="molecule type" value="Genomic_DNA"/>
</dbReference>
<evidence type="ECO:0000313" key="4">
    <source>
        <dbReference type="EMBL" id="SUQ27249.1"/>
    </source>
</evidence>
<evidence type="ECO:0000313" key="6">
    <source>
        <dbReference type="Proteomes" id="UP000254626"/>
    </source>
</evidence>
<dbReference type="Proteomes" id="UP000057088">
    <property type="component" value="Chromosome 1"/>
</dbReference>
<dbReference type="EMBL" id="CP014034">
    <property type="protein sequence ID" value="AMF92406.1"/>
    <property type="molecule type" value="Genomic_DNA"/>
</dbReference>
<evidence type="ECO:0000256" key="2">
    <source>
        <dbReference type="SAM" id="Phobius"/>
    </source>
</evidence>
<reference evidence="3" key="2">
    <citation type="submission" date="2018-01" db="EMBL/GenBank/DDBJ databases">
        <title>FDA dAtabase for Regulatory Grade micrObial Sequences (FDA-ARGOS): Supporting development and validation of Infectious Disease Dx tests.</title>
        <authorList>
            <person name="Hoffmann M."/>
            <person name="Allard M."/>
            <person name="Evans P."/>
            <person name="Brown E."/>
            <person name="Tallon L."/>
            <person name="Sadzewicz L."/>
            <person name="Sengamalay N."/>
            <person name="Ott S."/>
            <person name="Godinez A."/>
            <person name="Nagaraj S."/>
            <person name="Vyas G."/>
            <person name="Aluvathingal J."/>
            <person name="Nadendla S."/>
            <person name="Geyer C."/>
            <person name="Sichtig H."/>
        </authorList>
    </citation>
    <scope>NUCLEOTIDE SEQUENCE</scope>
    <source>
        <strain evidence="3">ATCC 33809</strain>
    </source>
</reference>
<name>A0AAX2LV69_VIBFL</name>
<evidence type="ECO:0000313" key="3">
    <source>
        <dbReference type="EMBL" id="AMF92406.1"/>
    </source>
</evidence>
<reference evidence="5" key="1">
    <citation type="submission" date="2015-12" db="EMBL/GenBank/DDBJ databases">
        <title>FDA dAtabase for Regulatory Grade micrObial Sequences (FDA-ARGOS): Supporting development and validation of Infectious Disease Dx tests.</title>
        <authorList>
            <person name="Hoffmann M."/>
            <person name="Allard M."/>
            <person name="Evans P."/>
            <person name="Brown E."/>
            <person name="Tallon L.J."/>
            <person name="Sadzewicz L."/>
            <person name="Sengamalay N."/>
            <person name="Ott S."/>
            <person name="Godinez A."/>
            <person name="Nagaraj S."/>
            <person name="Vyas G."/>
            <person name="Aluvathingal J."/>
            <person name="Nadendla S."/>
            <person name="Geyer C."/>
            <person name="Sichtig H."/>
        </authorList>
    </citation>
    <scope>NUCLEOTIDE SEQUENCE [LARGE SCALE GENOMIC DNA]</scope>
    <source>
        <strain evidence="5">ATCC 33809</strain>
    </source>
</reference>
<dbReference type="AlphaFoldDB" id="A0AAX2LV69"/>
<accession>A0AAX2LV69</accession>
<keyword evidence="2" id="KW-0812">Transmembrane</keyword>
<keyword evidence="2" id="KW-1133">Transmembrane helix</keyword>
<keyword evidence="1" id="KW-0175">Coiled coil</keyword>
<reference evidence="4 6" key="3">
    <citation type="submission" date="2018-06" db="EMBL/GenBank/DDBJ databases">
        <authorList>
            <consortium name="Pathogen Informatics"/>
            <person name="Doyle S."/>
        </authorList>
    </citation>
    <scope>NUCLEOTIDE SEQUENCE [LARGE SCALE GENOMIC DNA]</scope>
    <source>
        <strain evidence="4 6">NCTC11327</strain>
    </source>
</reference>
<feature type="coiled-coil region" evidence="1">
    <location>
        <begin position="42"/>
        <end position="77"/>
    </location>
</feature>
<dbReference type="RefSeq" id="WP_061055537.1">
    <property type="nucleotide sequence ID" value="NZ_CABLBX010000004.1"/>
</dbReference>
<feature type="transmembrane region" description="Helical" evidence="2">
    <location>
        <begin position="6"/>
        <end position="30"/>
    </location>
</feature>
<keyword evidence="5" id="KW-1185">Reference proteome</keyword>
<gene>
    <name evidence="3" type="ORF">AL536_02695</name>
    <name evidence="4" type="ORF">NCTC11327_04122</name>
</gene>
<keyword evidence="2" id="KW-0472">Membrane</keyword>